<dbReference type="OrthoDB" id="1123495at2"/>
<sequence length="337" mass="37122">MRKAVLLNDTRVDRHHGCTTVIETIDNLARRSGIEIIAKSPAHSDWRADDAITSAIARADLVLVNGEGTIHHDRPAGIKLLEVGKFAHDNGTKAALINSTWQANSDASLQALNNFDIVSVRESASQAELAKHGIEARRIPDLALYHTPPSAEREGTGYCDSVQGPKALALYQRMWSLGAEPLPLVQLDMKPLTIARWLTRYDPSKSAIFKPAHAMKAMRATLQDYRTQEPHRNVTTSKVAAKELVVTGRFHMLIFCLGARTPVLALSSNTHKIEATLADAGLEPWRIVSNPAHIGEALIERASQWHGDEAANLDRFLKQGRSAMETLFEDLAELSKQ</sequence>
<keyword evidence="3" id="KW-1185">Reference proteome</keyword>
<dbReference type="EMBL" id="WTYS01000001">
    <property type="protein sequence ID" value="MXO55635.1"/>
    <property type="molecule type" value="Genomic_DNA"/>
</dbReference>
<protein>
    <recommendedName>
        <fullName evidence="1">Polysaccharide pyruvyl transferase domain-containing protein</fullName>
    </recommendedName>
</protein>
<organism evidence="2 3">
    <name type="scientific">Pontixanthobacter gangjinensis</name>
    <dbReference type="NCBI Taxonomy" id="1028742"/>
    <lineage>
        <taxon>Bacteria</taxon>
        <taxon>Pseudomonadati</taxon>
        <taxon>Pseudomonadota</taxon>
        <taxon>Alphaproteobacteria</taxon>
        <taxon>Sphingomonadales</taxon>
        <taxon>Erythrobacteraceae</taxon>
        <taxon>Pontixanthobacter</taxon>
    </lineage>
</organism>
<dbReference type="Proteomes" id="UP000468943">
    <property type="component" value="Unassembled WGS sequence"/>
</dbReference>
<evidence type="ECO:0000313" key="3">
    <source>
        <dbReference type="Proteomes" id="UP000468943"/>
    </source>
</evidence>
<reference evidence="2 3" key="1">
    <citation type="submission" date="2019-12" db="EMBL/GenBank/DDBJ databases">
        <title>Genomic-based taxomic classification of the family Erythrobacteraceae.</title>
        <authorList>
            <person name="Xu L."/>
        </authorList>
    </citation>
    <scope>NUCLEOTIDE SEQUENCE [LARGE SCALE GENOMIC DNA]</scope>
    <source>
        <strain evidence="2 3">JCM 17802</strain>
    </source>
</reference>
<name>A0A6I4SJ23_9SPHN</name>
<feature type="domain" description="Polysaccharide pyruvyl transferase" evidence="1">
    <location>
        <begin position="45"/>
        <end position="147"/>
    </location>
</feature>
<dbReference type="RefSeq" id="WP_160596935.1">
    <property type="nucleotide sequence ID" value="NZ_WTYS01000001.1"/>
</dbReference>
<dbReference type="PANTHER" id="PTHR36836:SF1">
    <property type="entry name" value="COLANIC ACID BIOSYNTHESIS PROTEIN WCAK"/>
    <property type="match status" value="1"/>
</dbReference>
<dbReference type="AlphaFoldDB" id="A0A6I4SJ23"/>
<accession>A0A6I4SJ23</accession>
<dbReference type="PANTHER" id="PTHR36836">
    <property type="entry name" value="COLANIC ACID BIOSYNTHESIS PROTEIN WCAK"/>
    <property type="match status" value="1"/>
</dbReference>
<gene>
    <name evidence="2" type="ORF">GRI36_01945</name>
</gene>
<proteinExistence type="predicted"/>
<evidence type="ECO:0000259" key="1">
    <source>
        <dbReference type="Pfam" id="PF04230"/>
    </source>
</evidence>
<comment type="caution">
    <text evidence="2">The sequence shown here is derived from an EMBL/GenBank/DDBJ whole genome shotgun (WGS) entry which is preliminary data.</text>
</comment>
<dbReference type="InterPro" id="IPR007345">
    <property type="entry name" value="Polysacch_pyruvyl_Trfase"/>
</dbReference>
<evidence type="ECO:0000313" key="2">
    <source>
        <dbReference type="EMBL" id="MXO55635.1"/>
    </source>
</evidence>
<dbReference type="Pfam" id="PF04230">
    <property type="entry name" value="PS_pyruv_trans"/>
    <property type="match status" value="1"/>
</dbReference>